<reference evidence="4" key="1">
    <citation type="journal article" date="2019" name="Int. J. Syst. Evol. Microbiol.">
        <title>The Global Catalogue of Microorganisms (GCM) 10K type strain sequencing project: providing services to taxonomists for standard genome sequencing and annotation.</title>
        <authorList>
            <consortium name="The Broad Institute Genomics Platform"/>
            <consortium name="The Broad Institute Genome Sequencing Center for Infectious Disease"/>
            <person name="Wu L."/>
            <person name="Ma J."/>
        </authorList>
    </citation>
    <scope>NUCLEOTIDE SEQUENCE [LARGE SCALE GENOMIC DNA]</scope>
    <source>
        <strain evidence="4">JCM 17804</strain>
    </source>
</reference>
<dbReference type="RefSeq" id="WP_345536336.1">
    <property type="nucleotide sequence ID" value="NZ_BAABGJ010000009.1"/>
</dbReference>
<dbReference type="EMBL" id="BAABGJ010000009">
    <property type="protein sequence ID" value="GAA4334426.1"/>
    <property type="molecule type" value="Genomic_DNA"/>
</dbReference>
<dbReference type="InterPro" id="IPR011053">
    <property type="entry name" value="Single_hybrid_motif"/>
</dbReference>
<accession>A0ABP8H5F8</accession>
<comment type="caution">
    <text evidence="3">The sequence shown here is derived from an EMBL/GenBank/DDBJ whole genome shotgun (WGS) entry which is preliminary data.</text>
</comment>
<evidence type="ECO:0000259" key="2">
    <source>
        <dbReference type="Pfam" id="PF00364"/>
    </source>
</evidence>
<name>A0ABP8H5F8_9BURK</name>
<evidence type="ECO:0000313" key="3">
    <source>
        <dbReference type="EMBL" id="GAA4334426.1"/>
    </source>
</evidence>
<dbReference type="Gene3D" id="2.40.50.100">
    <property type="match status" value="1"/>
</dbReference>
<evidence type="ECO:0000256" key="1">
    <source>
        <dbReference type="SAM" id="MobiDB-lite"/>
    </source>
</evidence>
<dbReference type="Pfam" id="PF00364">
    <property type="entry name" value="Biotin_lipoyl"/>
    <property type="match status" value="1"/>
</dbReference>
<protein>
    <submittedName>
        <fullName evidence="3">Biotin attachment protein</fullName>
    </submittedName>
</protein>
<dbReference type="CDD" id="cd06850">
    <property type="entry name" value="biotinyl_domain"/>
    <property type="match status" value="1"/>
</dbReference>
<organism evidence="3 4">
    <name type="scientific">Variovorax defluvii</name>
    <dbReference type="NCBI Taxonomy" id="913761"/>
    <lineage>
        <taxon>Bacteria</taxon>
        <taxon>Pseudomonadati</taxon>
        <taxon>Pseudomonadota</taxon>
        <taxon>Betaproteobacteria</taxon>
        <taxon>Burkholderiales</taxon>
        <taxon>Comamonadaceae</taxon>
        <taxon>Variovorax</taxon>
    </lineage>
</organism>
<proteinExistence type="predicted"/>
<feature type="region of interest" description="Disordered" evidence="1">
    <location>
        <begin position="35"/>
        <end position="59"/>
    </location>
</feature>
<dbReference type="SUPFAM" id="SSF51230">
    <property type="entry name" value="Single hybrid motif"/>
    <property type="match status" value="1"/>
</dbReference>
<feature type="domain" description="Lipoyl-binding" evidence="2">
    <location>
        <begin position="82"/>
        <end position="134"/>
    </location>
</feature>
<evidence type="ECO:0000313" key="4">
    <source>
        <dbReference type="Proteomes" id="UP001500975"/>
    </source>
</evidence>
<keyword evidence="4" id="KW-1185">Reference proteome</keyword>
<gene>
    <name evidence="3" type="ORF">GCM10023165_10240</name>
</gene>
<dbReference type="InterPro" id="IPR000089">
    <property type="entry name" value="Biotin_lipoyl"/>
</dbReference>
<sequence length="139" mass="15110">MNLDNIREYARHLHLRDVEVVEIEEDGQHLRIRIAPSQSAAPQLAGAQPKPEERKASLPGVVRSESLGWMRTSDPQQLPKAIAAGDVVSKGQLLALLEMDGALTTVLAPSDGVVEAVLATDGDRIDYGKPLFQLKPAQR</sequence>
<dbReference type="Proteomes" id="UP001500975">
    <property type="component" value="Unassembled WGS sequence"/>
</dbReference>